<comment type="caution">
    <text evidence="1">The sequence shown here is derived from an EMBL/GenBank/DDBJ whole genome shotgun (WGS) entry which is preliminary data.</text>
</comment>
<proteinExistence type="predicted"/>
<accession>A0ABV2K488</accession>
<evidence type="ECO:0000313" key="1">
    <source>
        <dbReference type="EMBL" id="MET3655435.1"/>
    </source>
</evidence>
<name>A0ABV2K488_SPOPS</name>
<dbReference type="RefSeq" id="WP_354312045.1">
    <property type="nucleotide sequence ID" value="NZ_JBEPME010000001.1"/>
</dbReference>
<dbReference type="EMBL" id="JBEPME010000001">
    <property type="protein sequence ID" value="MET3655435.1"/>
    <property type="molecule type" value="Genomic_DNA"/>
</dbReference>
<evidence type="ECO:0000313" key="2">
    <source>
        <dbReference type="Proteomes" id="UP001549104"/>
    </source>
</evidence>
<protein>
    <submittedName>
        <fullName evidence="1">Uncharacterized protein</fullName>
    </submittedName>
</protein>
<sequence>MLPNFEWIYANFRLTFLAQLSTILSSRIARAAFGIIYGWSAVGYDRVARTYDRVAWDMIG</sequence>
<reference evidence="1 2" key="1">
    <citation type="submission" date="2024-06" db="EMBL/GenBank/DDBJ databases">
        <title>Sorghum-associated microbial communities from plants grown in Nebraska, USA.</title>
        <authorList>
            <person name="Schachtman D."/>
        </authorList>
    </citation>
    <scope>NUCLEOTIDE SEQUENCE [LARGE SCALE GENOMIC DNA]</scope>
    <source>
        <strain evidence="1 2">1288</strain>
    </source>
</reference>
<keyword evidence="2" id="KW-1185">Reference proteome</keyword>
<gene>
    <name evidence="1" type="ORF">ABIC55_000519</name>
</gene>
<dbReference type="Proteomes" id="UP001549104">
    <property type="component" value="Unassembled WGS sequence"/>
</dbReference>
<organism evidence="1 2">
    <name type="scientific">Sporosarcina psychrophila</name>
    <name type="common">Bacillus psychrophilus</name>
    <dbReference type="NCBI Taxonomy" id="1476"/>
    <lineage>
        <taxon>Bacteria</taxon>
        <taxon>Bacillati</taxon>
        <taxon>Bacillota</taxon>
        <taxon>Bacilli</taxon>
        <taxon>Bacillales</taxon>
        <taxon>Caryophanaceae</taxon>
        <taxon>Sporosarcina</taxon>
    </lineage>
</organism>